<dbReference type="SMART" id="SM00852">
    <property type="entry name" value="MoCF_biosynth"/>
    <property type="match status" value="1"/>
</dbReference>
<dbReference type="NCBIfam" id="TIGR00177">
    <property type="entry name" value="molyb_syn"/>
    <property type="match status" value="1"/>
</dbReference>
<dbReference type="AlphaFoldDB" id="V5C1L8"/>
<organism evidence="3 4">
    <name type="scientific">Methyloglobulus morosus KoM1</name>
    <dbReference type="NCBI Taxonomy" id="1116472"/>
    <lineage>
        <taxon>Bacteria</taxon>
        <taxon>Pseudomonadati</taxon>
        <taxon>Pseudomonadota</taxon>
        <taxon>Gammaproteobacteria</taxon>
        <taxon>Methylococcales</taxon>
        <taxon>Methylococcaceae</taxon>
        <taxon>Methyloglobulus</taxon>
    </lineage>
</organism>
<dbReference type="PANTHER" id="PTHR13939">
    <property type="entry name" value="NICOTINAMIDE-NUCLEOTIDE AMIDOHYDROLASE PNCC"/>
    <property type="match status" value="1"/>
</dbReference>
<dbReference type="EMBL" id="AYLO01000058">
    <property type="protein sequence ID" value="ESS72372.1"/>
    <property type="molecule type" value="Genomic_DNA"/>
</dbReference>
<dbReference type="HAMAP" id="MF_00226_B">
    <property type="entry name" value="CinA_B"/>
    <property type="match status" value="1"/>
</dbReference>
<gene>
    <name evidence="3" type="ORF">MGMO_60c00360</name>
</gene>
<proteinExistence type="inferred from homology"/>
<dbReference type="STRING" id="1116472.MGMO_60c00360"/>
<name>V5C1L8_9GAMM</name>
<sequence>MNPTLEIFSQGEEIVTGQVVDTNAAWLSQQAVNMGFTVTRHTAVGDKLEDLTQVLLDISARADCCICTGGLGPTSDDLTAEAVATAFAVPLVFDEIAYAQIAQFFHHRNRDMPECNRKQALLPQGSIRLDNHTGTAPGFALKHGRCWFAFVPGVPSEMRQLFLDHIQPMLASRFTLLPDKLITIKTIGIGESDLQERINTIGIPSQVKLGFRAELGEVQIKLLFPGDYPDEGRETLTNRIAASIGDAVYTIEDTGHPPGDLVSVVDQLMTIGGHTLAIMETVSHGLLAAKLVGTTWLQNALIEQSIESLTHRLQVDYHPDDLVATAKAIAMAMQKNSGADMALIQLTSSSGIADSNQKQGTTVISLLGVNNQFTHAVRTLVGDINRKQQQSALLSLDLLRRHLQANAIDREKS</sequence>
<dbReference type="PIRSF" id="PIRSF006728">
    <property type="entry name" value="CinA"/>
    <property type="match status" value="1"/>
</dbReference>
<dbReference type="InterPro" id="IPR050101">
    <property type="entry name" value="CinA"/>
</dbReference>
<reference evidence="3 4" key="1">
    <citation type="journal article" date="2013" name="Genome Announc.">
        <title>Draft Genome Sequence of the Methanotrophic Gammaproteobacterium Methyloglobulus morosus DSM 22980 Strain KoM1.</title>
        <authorList>
            <person name="Poehlein A."/>
            <person name="Deutzmann J.S."/>
            <person name="Daniel R."/>
            <person name="Simeonova D.D."/>
        </authorList>
    </citation>
    <scope>NUCLEOTIDE SEQUENCE [LARGE SCALE GENOMIC DNA]</scope>
    <source>
        <strain evidence="3 4">KoM1</strain>
    </source>
</reference>
<dbReference type="RefSeq" id="WP_023494633.1">
    <property type="nucleotide sequence ID" value="NZ_AYLO01000058.1"/>
</dbReference>
<comment type="caution">
    <text evidence="3">The sequence shown here is derived from an EMBL/GenBank/DDBJ whole genome shotgun (WGS) entry which is preliminary data.</text>
</comment>
<dbReference type="InterPro" id="IPR036653">
    <property type="entry name" value="CinA-like_C"/>
</dbReference>
<dbReference type="OrthoDB" id="9801454at2"/>
<dbReference type="InterPro" id="IPR008135">
    <property type="entry name" value="Competence-induced_CinA"/>
</dbReference>
<dbReference type="PATRIC" id="fig|1116472.3.peg.1870"/>
<dbReference type="Pfam" id="PF18146">
    <property type="entry name" value="CinA_KH"/>
    <property type="match status" value="1"/>
</dbReference>
<feature type="domain" description="MoaB/Mog" evidence="2">
    <location>
        <begin position="6"/>
        <end position="172"/>
    </location>
</feature>
<evidence type="ECO:0000313" key="4">
    <source>
        <dbReference type="Proteomes" id="UP000017842"/>
    </source>
</evidence>
<dbReference type="SUPFAM" id="SSF53218">
    <property type="entry name" value="Molybdenum cofactor biosynthesis proteins"/>
    <property type="match status" value="1"/>
</dbReference>
<dbReference type="InterPro" id="IPR001453">
    <property type="entry name" value="MoaB/Mog_dom"/>
</dbReference>
<evidence type="ECO:0000256" key="1">
    <source>
        <dbReference type="HAMAP-Rule" id="MF_00226"/>
    </source>
</evidence>
<dbReference type="Gene3D" id="3.40.980.10">
    <property type="entry name" value="MoaB/Mog-like domain"/>
    <property type="match status" value="1"/>
</dbReference>
<dbReference type="PANTHER" id="PTHR13939:SF0">
    <property type="entry name" value="NMN AMIDOHYDROLASE-LIKE PROTEIN YFAY"/>
    <property type="match status" value="1"/>
</dbReference>
<dbReference type="Pfam" id="PF00994">
    <property type="entry name" value="MoCF_biosynth"/>
    <property type="match status" value="1"/>
</dbReference>
<evidence type="ECO:0000259" key="2">
    <source>
        <dbReference type="SMART" id="SM00852"/>
    </source>
</evidence>
<protein>
    <recommendedName>
        <fullName evidence="1">CinA-like protein</fullName>
    </recommendedName>
</protein>
<dbReference type="InterPro" id="IPR036425">
    <property type="entry name" value="MoaB/Mog-like_dom_sf"/>
</dbReference>
<dbReference type="Gene3D" id="3.90.950.20">
    <property type="entry name" value="CinA-like"/>
    <property type="match status" value="1"/>
</dbReference>
<dbReference type="CDD" id="cd00885">
    <property type="entry name" value="cinA"/>
    <property type="match status" value="1"/>
</dbReference>
<dbReference type="SUPFAM" id="SSF142433">
    <property type="entry name" value="CinA-like"/>
    <property type="match status" value="1"/>
</dbReference>
<dbReference type="eggNOG" id="COG1058">
    <property type="taxonomic scope" value="Bacteria"/>
</dbReference>
<comment type="similarity">
    <text evidence="1">Belongs to the CinA family.</text>
</comment>
<dbReference type="NCBIfam" id="TIGR00200">
    <property type="entry name" value="cinA_nterm"/>
    <property type="match status" value="1"/>
</dbReference>
<dbReference type="InterPro" id="IPR041424">
    <property type="entry name" value="CinA_KH"/>
</dbReference>
<accession>V5C1L8</accession>
<keyword evidence="4" id="KW-1185">Reference proteome</keyword>
<dbReference type="Gene3D" id="3.30.70.2860">
    <property type="match status" value="1"/>
</dbReference>
<evidence type="ECO:0000313" key="3">
    <source>
        <dbReference type="EMBL" id="ESS72372.1"/>
    </source>
</evidence>
<dbReference type="Proteomes" id="UP000017842">
    <property type="component" value="Unassembled WGS sequence"/>
</dbReference>